<feature type="non-terminal residue" evidence="1">
    <location>
        <position position="109"/>
    </location>
</feature>
<name>A0A6G3T5W7_9ACTN</name>
<protein>
    <recommendedName>
        <fullName evidence="3">Expression regulator</fullName>
    </recommendedName>
</protein>
<dbReference type="Proteomes" id="UP000475666">
    <property type="component" value="Unassembled WGS sequence"/>
</dbReference>
<organism evidence="1 2">
    <name type="scientific">Streptomyces rubrogriseus</name>
    <dbReference type="NCBI Taxonomy" id="194673"/>
    <lineage>
        <taxon>Bacteria</taxon>
        <taxon>Bacillati</taxon>
        <taxon>Actinomycetota</taxon>
        <taxon>Actinomycetes</taxon>
        <taxon>Kitasatosporales</taxon>
        <taxon>Streptomycetaceae</taxon>
        <taxon>Streptomyces</taxon>
        <taxon>Streptomyces violaceoruber group</taxon>
    </lineage>
</organism>
<dbReference type="Pfam" id="PF18937">
    <property type="entry name" value="DUF5685"/>
    <property type="match status" value="1"/>
</dbReference>
<gene>
    <name evidence="1" type="ORF">G3I66_02040</name>
</gene>
<comment type="caution">
    <text evidence="1">The sequence shown here is derived from an EMBL/GenBank/DDBJ whole genome shotgun (WGS) entry which is preliminary data.</text>
</comment>
<sequence length="109" mass="11489">MFGIVRPCRHRLGESLTSQWMAHLCGLCLALRKDHGQFARIVTNYDGLLISVLTEAQAEQGGAGAGRRTAGPCPLRGMRTASVAHGEGARLAAAVSLVLASAKVRDHVA</sequence>
<dbReference type="RefSeq" id="WP_331481658.1">
    <property type="nucleotide sequence ID" value="NZ_JAAGMQ010000051.1"/>
</dbReference>
<evidence type="ECO:0000313" key="1">
    <source>
        <dbReference type="EMBL" id="NEC31973.1"/>
    </source>
</evidence>
<dbReference type="EMBL" id="JAAGMQ010000051">
    <property type="protein sequence ID" value="NEC31973.1"/>
    <property type="molecule type" value="Genomic_DNA"/>
</dbReference>
<evidence type="ECO:0008006" key="3">
    <source>
        <dbReference type="Google" id="ProtNLM"/>
    </source>
</evidence>
<accession>A0A6G3T5W7</accession>
<evidence type="ECO:0000313" key="2">
    <source>
        <dbReference type="Proteomes" id="UP000475666"/>
    </source>
</evidence>
<dbReference type="InterPro" id="IPR043740">
    <property type="entry name" value="DUF5685"/>
</dbReference>
<reference evidence="1 2" key="1">
    <citation type="submission" date="2020-01" db="EMBL/GenBank/DDBJ databases">
        <title>Insect and environment-associated Actinomycetes.</title>
        <authorList>
            <person name="Currrie C."/>
            <person name="Chevrette M."/>
            <person name="Carlson C."/>
            <person name="Stubbendieck R."/>
            <person name="Wendt-Pienkowski E."/>
        </authorList>
    </citation>
    <scope>NUCLEOTIDE SEQUENCE [LARGE SCALE GENOMIC DNA]</scope>
    <source>
        <strain evidence="1 2">SID7739</strain>
    </source>
</reference>
<dbReference type="AlphaFoldDB" id="A0A6G3T5W7"/>
<proteinExistence type="predicted"/>